<reference evidence="1" key="1">
    <citation type="journal article" date="2021" name="PeerJ">
        <title>Extensive microbial diversity within the chicken gut microbiome revealed by metagenomics and culture.</title>
        <authorList>
            <person name="Gilroy R."/>
            <person name="Ravi A."/>
            <person name="Getino M."/>
            <person name="Pursley I."/>
            <person name="Horton D.L."/>
            <person name="Alikhan N.F."/>
            <person name="Baker D."/>
            <person name="Gharbi K."/>
            <person name="Hall N."/>
            <person name="Watson M."/>
            <person name="Adriaenssens E.M."/>
            <person name="Foster-Nyarko E."/>
            <person name="Jarju S."/>
            <person name="Secka A."/>
            <person name="Antonio M."/>
            <person name="Oren A."/>
            <person name="Chaudhuri R.R."/>
            <person name="La Ragione R."/>
            <person name="Hildebrand F."/>
            <person name="Pallen M.J."/>
        </authorList>
    </citation>
    <scope>NUCLEOTIDE SEQUENCE</scope>
    <source>
        <strain evidence="1">CHK173-2119</strain>
    </source>
</reference>
<name>A0A921B386_9LACO</name>
<comment type="caution">
    <text evidence="1">The sequence shown here is derived from an EMBL/GenBank/DDBJ whole genome shotgun (WGS) entry which is preliminary data.</text>
</comment>
<dbReference type="Proteomes" id="UP000774947">
    <property type="component" value="Unassembled WGS sequence"/>
</dbReference>
<reference evidence="1" key="2">
    <citation type="submission" date="2021-09" db="EMBL/GenBank/DDBJ databases">
        <authorList>
            <person name="Gilroy R."/>
        </authorList>
    </citation>
    <scope>NUCLEOTIDE SEQUENCE</scope>
    <source>
        <strain evidence="1">CHK173-2119</strain>
    </source>
</reference>
<sequence length="179" mass="20665">MDIVRTGWGENESIYVLDARQVYFLKKVGEQLDSGTLQALKEEKEAIKYLTNFESTQDYLEEEYQYQGITPPKLDDFEAYSYKDQLSYLRKGHFAMNNEIRREIKRMVKKQEPLPSFDLDYGGLAITDLEARSLSKLSGRVLITFLDNALTPAVWGPSLFNDVAYIRMADEVLKPAMDQ</sequence>
<gene>
    <name evidence="1" type="ORF">K8W17_01075</name>
</gene>
<proteinExistence type="predicted"/>
<organism evidence="1 2">
    <name type="scientific">Lapidilactobacillus dextrinicus</name>
    <dbReference type="NCBI Taxonomy" id="51664"/>
    <lineage>
        <taxon>Bacteria</taxon>
        <taxon>Bacillati</taxon>
        <taxon>Bacillota</taxon>
        <taxon>Bacilli</taxon>
        <taxon>Lactobacillales</taxon>
        <taxon>Lactobacillaceae</taxon>
        <taxon>Lapidilactobacillus</taxon>
    </lineage>
</organism>
<dbReference type="EMBL" id="DYXY01000023">
    <property type="protein sequence ID" value="HJE14658.1"/>
    <property type="molecule type" value="Genomic_DNA"/>
</dbReference>
<evidence type="ECO:0000313" key="1">
    <source>
        <dbReference type="EMBL" id="HJE14658.1"/>
    </source>
</evidence>
<dbReference type="AlphaFoldDB" id="A0A921B386"/>
<protein>
    <submittedName>
        <fullName evidence="1">Uncharacterized protein</fullName>
    </submittedName>
</protein>
<evidence type="ECO:0000313" key="2">
    <source>
        <dbReference type="Proteomes" id="UP000774947"/>
    </source>
</evidence>
<accession>A0A921B386</accession>